<sequence length="80" mass="9113">MDTVNHIDSSHHNSPQKISLESLNDEAIKTLINEGYKLLDRRKREREKSIKEQIKALAATEGIKVSFQEPANKRGNKTRG</sequence>
<accession>A0ABQ0A9M0</accession>
<evidence type="ECO:0000313" key="2">
    <source>
        <dbReference type="Proteomes" id="UP001465153"/>
    </source>
</evidence>
<evidence type="ECO:0000313" key="1">
    <source>
        <dbReference type="EMBL" id="GAA6168341.1"/>
    </source>
</evidence>
<name>A0ABQ0A9M0_9GAMM</name>
<dbReference type="Proteomes" id="UP001465153">
    <property type="component" value="Unassembled WGS sequence"/>
</dbReference>
<dbReference type="EMBL" id="BAABWN010000006">
    <property type="protein sequence ID" value="GAA6168341.1"/>
    <property type="molecule type" value="Genomic_DNA"/>
</dbReference>
<keyword evidence="2" id="KW-1185">Reference proteome</keyword>
<organism evidence="1 2">
    <name type="scientific">Sessilibacter corallicola</name>
    <dbReference type="NCBI Taxonomy" id="2904075"/>
    <lineage>
        <taxon>Bacteria</taxon>
        <taxon>Pseudomonadati</taxon>
        <taxon>Pseudomonadota</taxon>
        <taxon>Gammaproteobacteria</taxon>
        <taxon>Cellvibrionales</taxon>
        <taxon>Cellvibrionaceae</taxon>
        <taxon>Sessilibacter</taxon>
    </lineage>
</organism>
<dbReference type="RefSeq" id="WP_353303015.1">
    <property type="nucleotide sequence ID" value="NZ_BAABWN010000006.1"/>
</dbReference>
<reference evidence="1 2" key="1">
    <citation type="submission" date="2024-04" db="EMBL/GenBank/DDBJ databases">
        <title>Draft genome sequence of Sessilibacter corallicola NBRC 116591.</title>
        <authorList>
            <person name="Miyakawa T."/>
            <person name="Kusuya Y."/>
            <person name="Miura T."/>
        </authorList>
    </citation>
    <scope>NUCLEOTIDE SEQUENCE [LARGE SCALE GENOMIC DNA]</scope>
    <source>
        <strain evidence="1 2">KU-00831-HH</strain>
    </source>
</reference>
<protein>
    <submittedName>
        <fullName evidence="1">Uncharacterized protein</fullName>
    </submittedName>
</protein>
<gene>
    <name evidence="1" type="ORF">NBRC116591_21520</name>
</gene>
<proteinExistence type="predicted"/>
<comment type="caution">
    <text evidence="1">The sequence shown here is derived from an EMBL/GenBank/DDBJ whole genome shotgun (WGS) entry which is preliminary data.</text>
</comment>